<dbReference type="HAMAP" id="MF_01310">
    <property type="entry name" value="Ribosomal_uS11"/>
    <property type="match status" value="1"/>
</dbReference>
<dbReference type="InterPro" id="IPR036967">
    <property type="entry name" value="Ribosomal_uS11_sf"/>
</dbReference>
<dbReference type="GO" id="GO:0006412">
    <property type="term" value="P:translation"/>
    <property type="evidence" value="ECO:0007669"/>
    <property type="project" value="UniProtKB-UniRule"/>
</dbReference>
<dbReference type="Gene3D" id="3.30.420.80">
    <property type="entry name" value="Ribosomal protein S11"/>
    <property type="match status" value="1"/>
</dbReference>
<dbReference type="GO" id="GO:0005840">
    <property type="term" value="C:ribosome"/>
    <property type="evidence" value="ECO:0007669"/>
    <property type="project" value="UniProtKB-KW"/>
</dbReference>
<comment type="similarity">
    <text evidence="1 4">Belongs to the universal ribosomal protein uS11 family.</text>
</comment>
<comment type="caution">
    <text evidence="6">The sequence shown here is derived from an EMBL/GenBank/DDBJ whole genome shotgun (WGS) entry which is preliminary data.</text>
</comment>
<comment type="subunit">
    <text evidence="4">Part of the 30S ribosomal subunit. Interacts with proteins S7 and S18. Binds to IF-3.</text>
</comment>
<evidence type="ECO:0000256" key="4">
    <source>
        <dbReference type="HAMAP-Rule" id="MF_01310"/>
    </source>
</evidence>
<evidence type="ECO:0000256" key="1">
    <source>
        <dbReference type="ARBA" id="ARBA00006194"/>
    </source>
</evidence>
<dbReference type="PIRSF" id="PIRSF002131">
    <property type="entry name" value="Ribosomal_S11"/>
    <property type="match status" value="1"/>
</dbReference>
<dbReference type="NCBIfam" id="NF003698">
    <property type="entry name" value="PRK05309.1"/>
    <property type="match status" value="1"/>
</dbReference>
<organism evidence="6 7">
    <name type="scientific">Candidatus Campbellbacteria bacterium CG22_combo_CG10-13_8_21_14_all_43_18</name>
    <dbReference type="NCBI Taxonomy" id="1974530"/>
    <lineage>
        <taxon>Bacteria</taxon>
        <taxon>Candidatus Campbelliibacteriota</taxon>
    </lineage>
</organism>
<dbReference type="EMBL" id="PCTS01000006">
    <property type="protein sequence ID" value="PIP86746.1"/>
    <property type="molecule type" value="Genomic_DNA"/>
</dbReference>
<accession>A0A2H0DX49</accession>
<gene>
    <name evidence="4" type="primary">rpsK</name>
    <name evidence="6" type="ORF">COW82_00425</name>
</gene>
<dbReference type="GO" id="GO:1990904">
    <property type="term" value="C:ribonucleoprotein complex"/>
    <property type="evidence" value="ECO:0007669"/>
    <property type="project" value="UniProtKB-KW"/>
</dbReference>
<keyword evidence="4" id="KW-0699">rRNA-binding</keyword>
<keyword evidence="2 4" id="KW-0689">Ribosomal protein</keyword>
<protein>
    <recommendedName>
        <fullName evidence="4">Small ribosomal subunit protein uS11</fullName>
    </recommendedName>
</protein>
<evidence type="ECO:0000313" key="7">
    <source>
        <dbReference type="Proteomes" id="UP000231276"/>
    </source>
</evidence>
<name>A0A2H0DX49_9BACT</name>
<evidence type="ECO:0000313" key="6">
    <source>
        <dbReference type="EMBL" id="PIP86746.1"/>
    </source>
</evidence>
<evidence type="ECO:0000256" key="3">
    <source>
        <dbReference type="ARBA" id="ARBA00023274"/>
    </source>
</evidence>
<keyword evidence="3 4" id="KW-0687">Ribonucleoprotein</keyword>
<keyword evidence="4" id="KW-0694">RNA-binding</keyword>
<proteinExistence type="inferred from homology"/>
<dbReference type="Pfam" id="PF00411">
    <property type="entry name" value="Ribosomal_S11"/>
    <property type="match status" value="1"/>
</dbReference>
<evidence type="ECO:0000256" key="5">
    <source>
        <dbReference type="SAM" id="MobiDB-lite"/>
    </source>
</evidence>
<dbReference type="InterPro" id="IPR001971">
    <property type="entry name" value="Ribosomal_uS11"/>
</dbReference>
<dbReference type="SUPFAM" id="SSF53137">
    <property type="entry name" value="Translational machinery components"/>
    <property type="match status" value="1"/>
</dbReference>
<evidence type="ECO:0000256" key="2">
    <source>
        <dbReference type="ARBA" id="ARBA00022980"/>
    </source>
</evidence>
<dbReference type="GO" id="GO:0003735">
    <property type="term" value="F:structural constituent of ribosome"/>
    <property type="evidence" value="ECO:0007669"/>
    <property type="project" value="InterPro"/>
</dbReference>
<reference evidence="6 7" key="1">
    <citation type="submission" date="2017-09" db="EMBL/GenBank/DDBJ databases">
        <title>Depth-based differentiation of microbial function through sediment-hosted aquifers and enrichment of novel symbionts in the deep terrestrial subsurface.</title>
        <authorList>
            <person name="Probst A.J."/>
            <person name="Ladd B."/>
            <person name="Jarett J.K."/>
            <person name="Geller-Mcgrath D.E."/>
            <person name="Sieber C.M."/>
            <person name="Emerson J.B."/>
            <person name="Anantharaman K."/>
            <person name="Thomas B.C."/>
            <person name="Malmstrom R."/>
            <person name="Stieglmeier M."/>
            <person name="Klingl A."/>
            <person name="Woyke T."/>
            <person name="Ryan C.M."/>
            <person name="Banfield J.F."/>
        </authorList>
    </citation>
    <scope>NUCLEOTIDE SEQUENCE [LARGE SCALE GENOMIC DNA]</scope>
    <source>
        <strain evidence="6">CG22_combo_CG10-13_8_21_14_all_43_18</strain>
    </source>
</reference>
<dbReference type="PANTHER" id="PTHR11759">
    <property type="entry name" value="40S RIBOSOMAL PROTEIN S14/30S RIBOSOMAL PROTEIN S11"/>
    <property type="match status" value="1"/>
</dbReference>
<feature type="region of interest" description="Disordered" evidence="5">
    <location>
        <begin position="123"/>
        <end position="144"/>
    </location>
</feature>
<dbReference type="AlphaFoldDB" id="A0A2H0DX49"/>
<dbReference type="GO" id="GO:0019843">
    <property type="term" value="F:rRNA binding"/>
    <property type="evidence" value="ECO:0007669"/>
    <property type="project" value="UniProtKB-UniRule"/>
</dbReference>
<sequence length="144" mass="15302">MGKKRIIKKTGGEQNKDPKAVALSKLPRKKMETGILHVRASYNNTRVMLTDLKGGVVAWSSSGALGFKGAKKGTPFAAAQVGDVIGEKAKLMGLKEVEVVIKGVGSGRESSVRSFTGKGINLKSIRDETPIPHGGPKPKKPRKV</sequence>
<dbReference type="Proteomes" id="UP000231276">
    <property type="component" value="Unassembled WGS sequence"/>
</dbReference>
<comment type="function">
    <text evidence="4">Located on the platform of the 30S subunit, it bridges several disparate RNA helices of the 16S rRNA. Forms part of the Shine-Dalgarno cleft in the 70S ribosome.</text>
</comment>